<feature type="transmembrane region" description="Helical" evidence="7">
    <location>
        <begin position="224"/>
        <end position="243"/>
    </location>
</feature>
<feature type="region of interest" description="Disordered" evidence="6">
    <location>
        <begin position="98"/>
        <end position="118"/>
    </location>
</feature>
<keyword evidence="9" id="KW-0645">Protease</keyword>
<sequence>MAEGTALQARSCDSKNRRRSFSGIDSQSRVWCASDSNTNDKQLSSLSSYFGKLKDDNKSLNTSESSVQSSTNQLSSKKRLEILDAYLDKLDKDADLEEDSANIVEPTTSSSFDEDSVKDSAVSEPFFISKESERGKEAKTTSNMNQRSQNSPKSSQMLQQDDETSDLYLISILASINIAVILFEIASPVRNSELELSSLPLLYGAKVNHMILVGEWWRLVTPMFLHYGFFHIALSCWVLLTFGPKVCKGYGSFTFVLIYILGGISGNLISFLHTPDPTVGGTGPVYAIIGAWLIYQNQNKDVIAKDVSDSMYQKAIIATGLGLILSHFCPIDDWSHFGATFTGVAYGLLTCPTLQLGDAASRTGQEEGLTLVKRQADPCKSLFLFGVFIVILSSLFFIVEPPLNDVVAKSFL</sequence>
<evidence type="ECO:0000256" key="7">
    <source>
        <dbReference type="SAM" id="Phobius"/>
    </source>
</evidence>
<protein>
    <submittedName>
        <fullName evidence="9">Rhomboid protease gluP</fullName>
    </submittedName>
</protein>
<evidence type="ECO:0000313" key="10">
    <source>
        <dbReference type="Proteomes" id="UP000030645"/>
    </source>
</evidence>
<evidence type="ECO:0000256" key="2">
    <source>
        <dbReference type="ARBA" id="ARBA00009045"/>
    </source>
</evidence>
<dbReference type="EMBL" id="KE345260">
    <property type="protein sequence ID" value="EXB97174.1"/>
    <property type="molecule type" value="Genomic_DNA"/>
</dbReference>
<feature type="compositionally biased region" description="Polar residues" evidence="6">
    <location>
        <begin position="140"/>
        <end position="157"/>
    </location>
</feature>
<dbReference type="GO" id="GO:0006508">
    <property type="term" value="P:proteolysis"/>
    <property type="evidence" value="ECO:0007669"/>
    <property type="project" value="UniProtKB-KW"/>
</dbReference>
<dbReference type="FunFam" id="1.20.1540.10:FF:000017">
    <property type="entry name" value="RHOMBOID-like protein 9, chloroplastic"/>
    <property type="match status" value="1"/>
</dbReference>
<proteinExistence type="inferred from homology"/>
<dbReference type="GO" id="GO:0004252">
    <property type="term" value="F:serine-type endopeptidase activity"/>
    <property type="evidence" value="ECO:0007669"/>
    <property type="project" value="InterPro"/>
</dbReference>
<feature type="region of interest" description="Disordered" evidence="6">
    <location>
        <begin position="1"/>
        <end position="23"/>
    </location>
</feature>
<dbReference type="SUPFAM" id="SSF144091">
    <property type="entry name" value="Rhomboid-like"/>
    <property type="match status" value="1"/>
</dbReference>
<reference evidence="10" key="1">
    <citation type="submission" date="2013-01" db="EMBL/GenBank/DDBJ databases">
        <title>Draft Genome Sequence of a Mulberry Tree, Morus notabilis C.K. Schneid.</title>
        <authorList>
            <person name="He N."/>
            <person name="Zhao S."/>
        </authorList>
    </citation>
    <scope>NUCLEOTIDE SEQUENCE</scope>
</reference>
<dbReference type="Proteomes" id="UP000030645">
    <property type="component" value="Unassembled WGS sequence"/>
</dbReference>
<feature type="region of interest" description="Disordered" evidence="6">
    <location>
        <begin position="132"/>
        <end position="157"/>
    </location>
</feature>
<comment type="subcellular location">
    <subcellularLocation>
        <location evidence="1">Membrane</location>
        <topology evidence="1">Multi-pass membrane protein</topology>
    </subcellularLocation>
</comment>
<evidence type="ECO:0000256" key="5">
    <source>
        <dbReference type="ARBA" id="ARBA00023136"/>
    </source>
</evidence>
<dbReference type="OrthoDB" id="418595at2759"/>
<comment type="similarity">
    <text evidence="2">Belongs to the peptidase S54 family.</text>
</comment>
<dbReference type="STRING" id="981085.W9SBA5"/>
<dbReference type="PANTHER" id="PTHR43731:SF30">
    <property type="entry name" value="RHOMBOID-LIKE PROTEIN 9, CHLOROPLASTIC"/>
    <property type="match status" value="1"/>
</dbReference>
<gene>
    <name evidence="9" type="ORF">L484_008664</name>
</gene>
<evidence type="ECO:0000256" key="1">
    <source>
        <dbReference type="ARBA" id="ARBA00004141"/>
    </source>
</evidence>
<feature type="transmembrane region" description="Helical" evidence="7">
    <location>
        <begin position="167"/>
        <end position="186"/>
    </location>
</feature>
<keyword evidence="10" id="KW-1185">Reference proteome</keyword>
<feature type="transmembrane region" description="Helical" evidence="7">
    <location>
        <begin position="382"/>
        <end position="399"/>
    </location>
</feature>
<keyword evidence="5 7" id="KW-0472">Membrane</keyword>
<dbReference type="Pfam" id="PF01694">
    <property type="entry name" value="Rhomboid"/>
    <property type="match status" value="1"/>
</dbReference>
<evidence type="ECO:0000313" key="9">
    <source>
        <dbReference type="EMBL" id="EXB97174.1"/>
    </source>
</evidence>
<dbReference type="PANTHER" id="PTHR43731">
    <property type="entry name" value="RHOMBOID PROTEASE"/>
    <property type="match status" value="1"/>
</dbReference>
<feature type="transmembrane region" description="Helical" evidence="7">
    <location>
        <begin position="250"/>
        <end position="272"/>
    </location>
</feature>
<feature type="transmembrane region" description="Helical" evidence="7">
    <location>
        <begin position="278"/>
        <end position="295"/>
    </location>
</feature>
<evidence type="ECO:0000256" key="4">
    <source>
        <dbReference type="ARBA" id="ARBA00022989"/>
    </source>
</evidence>
<organism evidence="9 10">
    <name type="scientific">Morus notabilis</name>
    <dbReference type="NCBI Taxonomy" id="981085"/>
    <lineage>
        <taxon>Eukaryota</taxon>
        <taxon>Viridiplantae</taxon>
        <taxon>Streptophyta</taxon>
        <taxon>Embryophyta</taxon>
        <taxon>Tracheophyta</taxon>
        <taxon>Spermatophyta</taxon>
        <taxon>Magnoliopsida</taxon>
        <taxon>eudicotyledons</taxon>
        <taxon>Gunneridae</taxon>
        <taxon>Pentapetalae</taxon>
        <taxon>rosids</taxon>
        <taxon>fabids</taxon>
        <taxon>Rosales</taxon>
        <taxon>Moraceae</taxon>
        <taxon>Moreae</taxon>
        <taxon>Morus</taxon>
    </lineage>
</organism>
<dbReference type="GO" id="GO:0016020">
    <property type="term" value="C:membrane"/>
    <property type="evidence" value="ECO:0007669"/>
    <property type="project" value="UniProtKB-SubCell"/>
</dbReference>
<dbReference type="KEGG" id="mnt:21392023"/>
<keyword evidence="9" id="KW-0378">Hydrolase</keyword>
<dbReference type="eggNOG" id="KOG2289">
    <property type="taxonomic scope" value="Eukaryota"/>
</dbReference>
<dbReference type="AlphaFoldDB" id="W9SBA5"/>
<dbReference type="InterPro" id="IPR022764">
    <property type="entry name" value="Peptidase_S54_rhomboid_dom"/>
</dbReference>
<dbReference type="InterPro" id="IPR050925">
    <property type="entry name" value="Rhomboid_protease_S54"/>
</dbReference>
<keyword evidence="4 7" id="KW-1133">Transmembrane helix</keyword>
<evidence type="ECO:0000256" key="3">
    <source>
        <dbReference type="ARBA" id="ARBA00022692"/>
    </source>
</evidence>
<name>W9SBA5_9ROSA</name>
<feature type="domain" description="Peptidase S54 rhomboid" evidence="8">
    <location>
        <begin position="214"/>
        <end position="352"/>
    </location>
</feature>
<dbReference type="Gene3D" id="1.20.1540.10">
    <property type="entry name" value="Rhomboid-like"/>
    <property type="match status" value="1"/>
</dbReference>
<evidence type="ECO:0000256" key="6">
    <source>
        <dbReference type="SAM" id="MobiDB-lite"/>
    </source>
</evidence>
<accession>W9SBA5</accession>
<dbReference type="InterPro" id="IPR035952">
    <property type="entry name" value="Rhomboid-like_sf"/>
</dbReference>
<keyword evidence="3 7" id="KW-0812">Transmembrane</keyword>
<evidence type="ECO:0000259" key="8">
    <source>
        <dbReference type="Pfam" id="PF01694"/>
    </source>
</evidence>